<keyword evidence="2" id="KW-1185">Reference proteome</keyword>
<evidence type="ECO:0000313" key="2">
    <source>
        <dbReference type="Proteomes" id="UP000295375"/>
    </source>
</evidence>
<gene>
    <name evidence="1" type="ORF">EV696_10112</name>
</gene>
<protein>
    <recommendedName>
        <fullName evidence="3">Cofactor-independent phosphoglycerate mutase</fullName>
    </recommendedName>
</protein>
<accession>A0A4R6UYK1</accession>
<sequence length="332" mass="37995">MTLRCDLFLPGLLTPKRTQDSAHPAQTVLTDLRKLMRGASEEKSASCEATLAEQLKMPVLAEAAWSAAQADYPINRQWFLVEPVQVKTEHNAIYLLGNAGLSLDEESAQRLCEELAKMEQESHWQFTMLAPHRWLMFADKLADVQTVSLAKAIGRDLRDTWATGADAPRLQRHMTEWQMWLHSHPVNQARAPTEQIHSLWVSGNALSVTPSAFPWSLVYSNADWIQGLAKMRGVSRYELSRLHGTNLSENTLIWIDALKMPFAHGNREQWQQQFQHVLKTVLEPLLNNANDMFDELYLHADNGRAYVWRRRERWKFWRGAPALSIATEADES</sequence>
<comment type="caution">
    <text evidence="1">The sequence shown here is derived from an EMBL/GenBank/DDBJ whole genome shotgun (WGS) entry which is preliminary data.</text>
</comment>
<dbReference type="EMBL" id="SNYM01000001">
    <property type="protein sequence ID" value="TDQ51043.1"/>
    <property type="molecule type" value="Genomic_DNA"/>
</dbReference>
<dbReference type="RefSeq" id="WP_133586903.1">
    <property type="nucleotide sequence ID" value="NZ_CP037953.1"/>
</dbReference>
<organism evidence="1 2">
    <name type="scientific">Permianibacter aggregans</name>
    <dbReference type="NCBI Taxonomy" id="1510150"/>
    <lineage>
        <taxon>Bacteria</taxon>
        <taxon>Pseudomonadati</taxon>
        <taxon>Pseudomonadota</taxon>
        <taxon>Gammaproteobacteria</taxon>
        <taxon>Pseudomonadales</taxon>
        <taxon>Pseudomonadaceae</taxon>
        <taxon>Permianibacter</taxon>
    </lineage>
</organism>
<dbReference type="OrthoDB" id="5295974at2"/>
<dbReference type="AlphaFoldDB" id="A0A4R6UYK1"/>
<name>A0A4R6UYK1_9GAMM</name>
<evidence type="ECO:0000313" key="1">
    <source>
        <dbReference type="EMBL" id="TDQ51043.1"/>
    </source>
</evidence>
<dbReference type="Proteomes" id="UP000295375">
    <property type="component" value="Unassembled WGS sequence"/>
</dbReference>
<reference evidence="1 2" key="1">
    <citation type="submission" date="2019-03" db="EMBL/GenBank/DDBJ databases">
        <title>Genomic Encyclopedia of Type Strains, Phase IV (KMG-IV): sequencing the most valuable type-strain genomes for metagenomic binning, comparative biology and taxonomic classification.</title>
        <authorList>
            <person name="Goeker M."/>
        </authorList>
    </citation>
    <scope>NUCLEOTIDE SEQUENCE [LARGE SCALE GENOMIC DNA]</scope>
    <source>
        <strain evidence="1 2">DSM 103792</strain>
    </source>
</reference>
<proteinExistence type="predicted"/>
<evidence type="ECO:0008006" key="3">
    <source>
        <dbReference type="Google" id="ProtNLM"/>
    </source>
</evidence>